<dbReference type="InterPro" id="IPR037171">
    <property type="entry name" value="NagB/RpiA_transferase-like"/>
</dbReference>
<reference evidence="4 5" key="1">
    <citation type="submission" date="2019-05" db="EMBL/GenBank/DDBJ databases">
        <title>Emergence of the Ug99 lineage of the wheat stem rust pathogen through somatic hybridization.</title>
        <authorList>
            <person name="Li F."/>
            <person name="Upadhyaya N.M."/>
            <person name="Sperschneider J."/>
            <person name="Matny O."/>
            <person name="Nguyen-Phuc H."/>
            <person name="Mago R."/>
            <person name="Raley C."/>
            <person name="Miller M.E."/>
            <person name="Silverstein K.A.T."/>
            <person name="Henningsen E."/>
            <person name="Hirsch C.D."/>
            <person name="Visser B."/>
            <person name="Pretorius Z.A."/>
            <person name="Steffenson B.J."/>
            <person name="Schwessinger B."/>
            <person name="Dodds P.N."/>
            <person name="Figueroa M."/>
        </authorList>
    </citation>
    <scope>NUCLEOTIDE SEQUENCE [LARGE SCALE GENOMIC DNA]</scope>
    <source>
        <strain evidence="2">21-0</strain>
        <strain evidence="3 5">Ug99</strain>
    </source>
</reference>
<evidence type="ECO:0000313" key="3">
    <source>
        <dbReference type="EMBL" id="KAA1136536.1"/>
    </source>
</evidence>
<evidence type="ECO:0000256" key="1">
    <source>
        <dbReference type="SAM" id="Phobius"/>
    </source>
</evidence>
<dbReference type="SUPFAM" id="SSF100950">
    <property type="entry name" value="NagB/RpiA/CoA transferase-like"/>
    <property type="match status" value="1"/>
</dbReference>
<dbReference type="EMBL" id="VSWC01000053">
    <property type="protein sequence ID" value="KAA1101442.1"/>
    <property type="molecule type" value="Genomic_DNA"/>
</dbReference>
<sequence>MWLFDHPSRPSTSPSGAEFSVVLVDSRPAYEAKNLITLLSGYILHTAIGFILRTVNVVLLSAHAMLATGAARCISIIPVHSLPVLLRDCKTLVAK</sequence>
<dbReference type="Proteomes" id="UP000324748">
    <property type="component" value="Unassembled WGS sequence"/>
</dbReference>
<gene>
    <name evidence="2" type="ORF">PGT21_020130</name>
    <name evidence="3" type="ORF">PGTUg99_034921</name>
</gene>
<keyword evidence="4" id="KW-1185">Reference proteome</keyword>
<comment type="caution">
    <text evidence="3">The sequence shown here is derived from an EMBL/GenBank/DDBJ whole genome shotgun (WGS) entry which is preliminary data.</text>
</comment>
<dbReference type="InterPro" id="IPR042529">
    <property type="entry name" value="IF_2B-like_C"/>
</dbReference>
<proteinExistence type="predicted"/>
<dbReference type="Proteomes" id="UP000325313">
    <property type="component" value="Unassembled WGS sequence"/>
</dbReference>
<keyword evidence="1" id="KW-1133">Transmembrane helix</keyword>
<dbReference type="Gene3D" id="3.40.50.10470">
    <property type="entry name" value="Translation initiation factor eif-2b, domain 2"/>
    <property type="match status" value="1"/>
</dbReference>
<protein>
    <submittedName>
        <fullName evidence="3">Uncharacterized protein</fullName>
    </submittedName>
</protein>
<accession>A0A5B0SEI4</accession>
<feature type="transmembrane region" description="Helical" evidence="1">
    <location>
        <begin position="35"/>
        <end position="52"/>
    </location>
</feature>
<keyword evidence="1" id="KW-0472">Membrane</keyword>
<dbReference type="OrthoDB" id="10254737at2759"/>
<organism evidence="3 5">
    <name type="scientific">Puccinia graminis f. sp. tritici</name>
    <dbReference type="NCBI Taxonomy" id="56615"/>
    <lineage>
        <taxon>Eukaryota</taxon>
        <taxon>Fungi</taxon>
        <taxon>Dikarya</taxon>
        <taxon>Basidiomycota</taxon>
        <taxon>Pucciniomycotina</taxon>
        <taxon>Pucciniomycetes</taxon>
        <taxon>Pucciniales</taxon>
        <taxon>Pucciniaceae</taxon>
        <taxon>Puccinia</taxon>
    </lineage>
</organism>
<dbReference type="AlphaFoldDB" id="A0A5B0SEI4"/>
<name>A0A5B0SEI4_PUCGR</name>
<evidence type="ECO:0000313" key="5">
    <source>
        <dbReference type="Proteomes" id="UP000325313"/>
    </source>
</evidence>
<keyword evidence="1" id="KW-0812">Transmembrane</keyword>
<evidence type="ECO:0000313" key="4">
    <source>
        <dbReference type="Proteomes" id="UP000324748"/>
    </source>
</evidence>
<evidence type="ECO:0000313" key="2">
    <source>
        <dbReference type="EMBL" id="KAA1101442.1"/>
    </source>
</evidence>
<dbReference type="EMBL" id="VDEP01000035">
    <property type="protein sequence ID" value="KAA1136536.1"/>
    <property type="molecule type" value="Genomic_DNA"/>
</dbReference>